<protein>
    <recommendedName>
        <fullName evidence="2">tRNA 5-methylaminomethyl-2-thiouridine synthase subunit TusB</fullName>
    </recommendedName>
</protein>
<dbReference type="InterPro" id="IPR007215">
    <property type="entry name" value="Sulphur_relay_TusB/DsrH"/>
</dbReference>
<evidence type="ECO:0000313" key="1">
    <source>
        <dbReference type="EMBL" id="CUS41605.1"/>
    </source>
</evidence>
<proteinExistence type="predicted"/>
<evidence type="ECO:0008006" key="2">
    <source>
        <dbReference type="Google" id="ProtNLM"/>
    </source>
</evidence>
<gene>
    <name evidence="1" type="ORF">MGWOODY_Tha1679</name>
</gene>
<organism evidence="1">
    <name type="scientific">hydrothermal vent metagenome</name>
    <dbReference type="NCBI Taxonomy" id="652676"/>
    <lineage>
        <taxon>unclassified sequences</taxon>
        <taxon>metagenomes</taxon>
        <taxon>ecological metagenomes</taxon>
    </lineage>
</organism>
<dbReference type="Gene3D" id="3.40.1260.10">
    <property type="entry name" value="DsrEFH-like"/>
    <property type="match status" value="1"/>
</dbReference>
<dbReference type="InterPro" id="IPR027396">
    <property type="entry name" value="DsrEFH-like"/>
</dbReference>
<dbReference type="EMBL" id="CZQC01000048">
    <property type="protein sequence ID" value="CUS41605.1"/>
    <property type="molecule type" value="Genomic_DNA"/>
</dbReference>
<dbReference type="AlphaFoldDB" id="A0A160TB75"/>
<name>A0A160TB75_9ZZZZ</name>
<dbReference type="GO" id="GO:0005737">
    <property type="term" value="C:cytoplasm"/>
    <property type="evidence" value="ECO:0007669"/>
    <property type="project" value="InterPro"/>
</dbReference>
<dbReference type="SUPFAM" id="SSF75169">
    <property type="entry name" value="DsrEFH-like"/>
    <property type="match status" value="1"/>
</dbReference>
<sequence length="92" mass="10271">MILHQILSGKTQTLTDLNTVINAHDGLILIGDGCYQISNRKLTAMTSNIFARTQDVDCRGLANLAQEIDLKLINDAEWVGLTLRFNKVVSWK</sequence>
<dbReference type="Pfam" id="PF04077">
    <property type="entry name" value="DsrH"/>
    <property type="match status" value="1"/>
</dbReference>
<dbReference type="GO" id="GO:0002143">
    <property type="term" value="P:tRNA wobble position uridine thiolation"/>
    <property type="evidence" value="ECO:0007669"/>
    <property type="project" value="InterPro"/>
</dbReference>
<reference evidence="1" key="1">
    <citation type="submission" date="2015-10" db="EMBL/GenBank/DDBJ databases">
        <authorList>
            <person name="Gilbert D.G."/>
        </authorList>
    </citation>
    <scope>NUCLEOTIDE SEQUENCE</scope>
</reference>
<accession>A0A160TB75</accession>